<dbReference type="VEuPathDB" id="VectorBase:GAUT033894"/>
<protein>
    <submittedName>
        <fullName evidence="2">DUF5641 domain-containing protein</fullName>
    </submittedName>
</protein>
<organism evidence="2 3">
    <name type="scientific">Glossina austeni</name>
    <name type="common">Savannah tsetse fly</name>
    <dbReference type="NCBI Taxonomy" id="7395"/>
    <lineage>
        <taxon>Eukaryota</taxon>
        <taxon>Metazoa</taxon>
        <taxon>Ecdysozoa</taxon>
        <taxon>Arthropoda</taxon>
        <taxon>Hexapoda</taxon>
        <taxon>Insecta</taxon>
        <taxon>Pterygota</taxon>
        <taxon>Neoptera</taxon>
        <taxon>Endopterygota</taxon>
        <taxon>Diptera</taxon>
        <taxon>Brachycera</taxon>
        <taxon>Muscomorpha</taxon>
        <taxon>Hippoboscoidea</taxon>
        <taxon>Glossinidae</taxon>
        <taxon>Glossina</taxon>
    </lineage>
</organism>
<dbReference type="PANTHER" id="PTHR47331:SF5">
    <property type="entry name" value="RIBONUCLEASE H"/>
    <property type="match status" value="1"/>
</dbReference>
<dbReference type="Proteomes" id="UP000078200">
    <property type="component" value="Unassembled WGS sequence"/>
</dbReference>
<dbReference type="EnsemblMetazoa" id="GAUT033894-RA">
    <property type="protein sequence ID" value="GAUT033894-PA"/>
    <property type="gene ID" value="GAUT033894"/>
</dbReference>
<proteinExistence type="predicted"/>
<keyword evidence="3" id="KW-1185">Reference proteome</keyword>
<name>A0A1A9VDM6_GLOAU</name>
<sequence length="133" mass="15377">MHIFVKYITKRFALVTKVNFIGLEEDWTGRLQYYLQQFWDRWSKDYLQTLQNRTKWTKGPVGDVVVVEEDNLSPQKWRLGRITGIHPGNDGLVRVITVKTSSGEIPRTSTKVRRLPVEGTESIQGGRDVQTKS</sequence>
<accession>A0A1A9VDM6</accession>
<feature type="domain" description="DUF5641" evidence="1">
    <location>
        <begin position="30"/>
        <end position="113"/>
    </location>
</feature>
<dbReference type="STRING" id="7395.A0A1A9VDM6"/>
<evidence type="ECO:0000313" key="2">
    <source>
        <dbReference type="EnsemblMetazoa" id="GAUT033894-PA"/>
    </source>
</evidence>
<dbReference type="PANTHER" id="PTHR47331">
    <property type="entry name" value="PHD-TYPE DOMAIN-CONTAINING PROTEIN"/>
    <property type="match status" value="1"/>
</dbReference>
<dbReference type="AlphaFoldDB" id="A0A1A9VDM6"/>
<dbReference type="InterPro" id="IPR040676">
    <property type="entry name" value="DUF5641"/>
</dbReference>
<reference evidence="2" key="1">
    <citation type="submission" date="2020-05" db="UniProtKB">
        <authorList>
            <consortium name="EnsemblMetazoa"/>
        </authorList>
    </citation>
    <scope>IDENTIFICATION</scope>
    <source>
        <strain evidence="2">TTRI</strain>
    </source>
</reference>
<dbReference type="Pfam" id="PF18701">
    <property type="entry name" value="DUF5641"/>
    <property type="match status" value="1"/>
</dbReference>
<evidence type="ECO:0000313" key="3">
    <source>
        <dbReference type="Proteomes" id="UP000078200"/>
    </source>
</evidence>
<evidence type="ECO:0000259" key="1">
    <source>
        <dbReference type="Pfam" id="PF18701"/>
    </source>
</evidence>